<dbReference type="Proteomes" id="UP000005064">
    <property type="component" value="Unassembled WGS sequence"/>
</dbReference>
<organism evidence="1 2">
    <name type="scientific">Rhodococcus pyridinivorans AK37</name>
    <dbReference type="NCBI Taxonomy" id="1114960"/>
    <lineage>
        <taxon>Bacteria</taxon>
        <taxon>Bacillati</taxon>
        <taxon>Actinomycetota</taxon>
        <taxon>Actinomycetes</taxon>
        <taxon>Mycobacteriales</taxon>
        <taxon>Nocardiaceae</taxon>
        <taxon>Rhodococcus</taxon>
    </lineage>
</organism>
<dbReference type="PATRIC" id="fig|1114960.4.peg.3118"/>
<name>H0JTP6_9NOCA</name>
<evidence type="ECO:0000313" key="2">
    <source>
        <dbReference type="Proteomes" id="UP000005064"/>
    </source>
</evidence>
<comment type="caution">
    <text evidence="1">The sequence shown here is derived from an EMBL/GenBank/DDBJ whole genome shotgun (WGS) entry which is preliminary data.</text>
</comment>
<dbReference type="RefSeq" id="WP_006553011.1">
    <property type="nucleotide sequence ID" value="NZ_AHBW01000046.1"/>
</dbReference>
<proteinExistence type="predicted"/>
<dbReference type="AlphaFoldDB" id="H0JTP6"/>
<accession>H0JTP6</accession>
<evidence type="ECO:0000313" key="1">
    <source>
        <dbReference type="EMBL" id="EHK82587.1"/>
    </source>
</evidence>
<sequence length="233" mass="24731">MSARPDEALVEPTASDPIPDLLERTLGLYYLSPSFYVAELCKFVVGTDPWAWAAQYYAGDWATVLRASDAVDRLATFHREYATAVEEVHGTVAPWSGSAAHAAGLYLTDLAAVLDEQAQAVHGIGRQLEQVALAMYELNQAFAEILSVITDAAIIALVKWAAAGVVGATGVGAIASVVVAGTSLRELKLIADSWSRAMSIHTAVWTTVQGSMGLLVGHLTQIENIEIPTLPAV</sequence>
<reference evidence="1 2" key="1">
    <citation type="submission" date="2011-12" db="EMBL/GenBank/DDBJ databases">
        <authorList>
            <person name="Kriszt B."/>
            <person name="Tancsics A."/>
            <person name="Cserhati M."/>
            <person name="Toth A."/>
            <person name="Nagy I."/>
            <person name="Horvath B."/>
            <person name="Tamura T."/>
            <person name="Kukolya J."/>
            <person name="Szoboszlay S."/>
        </authorList>
    </citation>
    <scope>NUCLEOTIDE SEQUENCE [LARGE SCALE GENOMIC DNA]</scope>
    <source>
        <strain evidence="1 2">AK37</strain>
    </source>
</reference>
<protein>
    <submittedName>
        <fullName evidence="1">Uncharacterized protein</fullName>
    </submittedName>
</protein>
<dbReference type="EMBL" id="AHBW01000046">
    <property type="protein sequence ID" value="EHK82587.1"/>
    <property type="molecule type" value="Genomic_DNA"/>
</dbReference>
<gene>
    <name evidence="1" type="ORF">AK37_15318</name>
</gene>